<reference evidence="2 3" key="1">
    <citation type="journal article" date="2016" name="Nat. Commun.">
        <title>Thousands of microbial genomes shed light on interconnected biogeochemical processes in an aquifer system.</title>
        <authorList>
            <person name="Anantharaman K."/>
            <person name="Brown C.T."/>
            <person name="Hug L.A."/>
            <person name="Sharon I."/>
            <person name="Castelle C.J."/>
            <person name="Probst A.J."/>
            <person name="Thomas B.C."/>
            <person name="Singh A."/>
            <person name="Wilkins M.J."/>
            <person name="Karaoz U."/>
            <person name="Brodie E.L."/>
            <person name="Williams K.H."/>
            <person name="Hubbard S.S."/>
            <person name="Banfield J.F."/>
        </authorList>
    </citation>
    <scope>NUCLEOTIDE SEQUENCE [LARGE SCALE GENOMIC DNA]</scope>
</reference>
<evidence type="ECO:0000313" key="3">
    <source>
        <dbReference type="Proteomes" id="UP000178336"/>
    </source>
</evidence>
<keyword evidence="1" id="KW-0175">Coiled coil</keyword>
<sequence>MENDIKMKVLKRRYLKEYGVNAEEKSIEDVLIELQQLKEKVKNLETVKSKTSPKKIIFGLLEKAESLGMKFPKKQKKLLKLLSSLKPVKNSKLEDKIPTKNLKTLRRDTRKRIEKYVGNNSLRIKSTHGYTTLEILTPEKNLLFQ</sequence>
<dbReference type="Proteomes" id="UP000178336">
    <property type="component" value="Unassembled WGS sequence"/>
</dbReference>
<evidence type="ECO:0000256" key="1">
    <source>
        <dbReference type="SAM" id="Coils"/>
    </source>
</evidence>
<dbReference type="AlphaFoldDB" id="A0A1F5GUH2"/>
<evidence type="ECO:0000313" key="2">
    <source>
        <dbReference type="EMBL" id="OGD95516.1"/>
    </source>
</evidence>
<dbReference type="EMBL" id="MFBN01000018">
    <property type="protein sequence ID" value="OGD95516.1"/>
    <property type="molecule type" value="Genomic_DNA"/>
</dbReference>
<protein>
    <submittedName>
        <fullName evidence="2">Uncharacterized protein</fullName>
    </submittedName>
</protein>
<name>A0A1F5GUH2_9BACT</name>
<dbReference type="STRING" id="1797724.A3A48_03715"/>
<organism evidence="2 3">
    <name type="scientific">Candidatus Curtissbacteria bacterium RIFCSPLOWO2_01_FULL_37_9</name>
    <dbReference type="NCBI Taxonomy" id="1797724"/>
    <lineage>
        <taxon>Bacteria</taxon>
        <taxon>Candidatus Curtissiibacteriota</taxon>
    </lineage>
</organism>
<proteinExistence type="predicted"/>
<gene>
    <name evidence="2" type="ORF">A3A48_03715</name>
</gene>
<comment type="caution">
    <text evidence="2">The sequence shown here is derived from an EMBL/GenBank/DDBJ whole genome shotgun (WGS) entry which is preliminary data.</text>
</comment>
<feature type="coiled-coil region" evidence="1">
    <location>
        <begin position="20"/>
        <end position="47"/>
    </location>
</feature>
<accession>A0A1F5GUH2</accession>